<evidence type="ECO:0000313" key="1">
    <source>
        <dbReference type="EMBL" id="NOJ41448.1"/>
    </source>
</evidence>
<reference evidence="1 2" key="1">
    <citation type="submission" date="2020-03" db="EMBL/GenBank/DDBJ databases">
        <title>Bradyrhizobium diversity isolated from nodules of Indigofera sp.</title>
        <authorList>
            <person name="Klepa M."/>
            <person name="Helene L."/>
            <person name="Hungria M."/>
        </authorList>
    </citation>
    <scope>NUCLEOTIDE SEQUENCE [LARGE SCALE GENOMIC DNA]</scope>
    <source>
        <strain evidence="1 2">WSM 1791</strain>
    </source>
</reference>
<dbReference type="PANTHER" id="PTHR48100:SF1">
    <property type="entry name" value="HISTIDINE PHOSPHATASE FAMILY PROTEIN-RELATED"/>
    <property type="match status" value="1"/>
</dbReference>
<dbReference type="PANTHER" id="PTHR48100">
    <property type="entry name" value="BROAD-SPECIFICITY PHOSPHATASE YOR283W-RELATED"/>
    <property type="match status" value="1"/>
</dbReference>
<comment type="caution">
    <text evidence="1">The sequence shown here is derived from an EMBL/GenBank/DDBJ whole genome shotgun (WGS) entry which is preliminary data.</text>
</comment>
<dbReference type="EMBL" id="JAAVLX010000005">
    <property type="protein sequence ID" value="NOJ41448.1"/>
    <property type="molecule type" value="Genomic_DNA"/>
</dbReference>
<dbReference type="Pfam" id="PF00300">
    <property type="entry name" value="His_Phos_1"/>
    <property type="match status" value="1"/>
</dbReference>
<organism evidence="1 2">
    <name type="scientific">Bradyrhizobium australiense</name>
    <dbReference type="NCBI Taxonomy" id="2721161"/>
    <lineage>
        <taxon>Bacteria</taxon>
        <taxon>Pseudomonadati</taxon>
        <taxon>Pseudomonadota</taxon>
        <taxon>Alphaproteobacteria</taxon>
        <taxon>Hyphomicrobiales</taxon>
        <taxon>Nitrobacteraceae</taxon>
        <taxon>Bradyrhizobium</taxon>
    </lineage>
</organism>
<dbReference type="InterPro" id="IPR050275">
    <property type="entry name" value="PGM_Phosphatase"/>
</dbReference>
<dbReference type="GO" id="GO:0016791">
    <property type="term" value="F:phosphatase activity"/>
    <property type="evidence" value="ECO:0007669"/>
    <property type="project" value="TreeGrafter"/>
</dbReference>
<dbReference type="Gene3D" id="3.40.50.1240">
    <property type="entry name" value="Phosphoglycerate mutase-like"/>
    <property type="match status" value="1"/>
</dbReference>
<dbReference type="RefSeq" id="WP_171580845.1">
    <property type="nucleotide sequence ID" value="NZ_JAAVLX010000005.1"/>
</dbReference>
<dbReference type="InterPro" id="IPR029033">
    <property type="entry name" value="His_PPase_superfam"/>
</dbReference>
<name>A0A7Y4GSZ8_9BRAD</name>
<dbReference type="CDD" id="cd07067">
    <property type="entry name" value="HP_PGM_like"/>
    <property type="match status" value="1"/>
</dbReference>
<dbReference type="InterPro" id="IPR013078">
    <property type="entry name" value="His_Pase_superF_clade-1"/>
</dbReference>
<evidence type="ECO:0000313" key="2">
    <source>
        <dbReference type="Proteomes" id="UP000544122"/>
    </source>
</evidence>
<dbReference type="Proteomes" id="UP000544122">
    <property type="component" value="Unassembled WGS sequence"/>
</dbReference>
<dbReference type="SUPFAM" id="SSF53254">
    <property type="entry name" value="Phosphoglycerate mutase-like"/>
    <property type="match status" value="1"/>
</dbReference>
<sequence>MEGEAFLWLVRHAVVVNTIEGTISPSGAPADLSGRAHLEAVRRRLPRDAASYASPSQRTVDTARAFELDPILVPEFREQDFGDWTGRRHDDLAALGEEGYAEFWKDPARSSPPGGESFEDQIARVRDGLRKIAAGPATLVVHSGTIRAALCVALDITPRAALRFVIDPLSITRIDRLRNDWRIVSVNQNVAL</sequence>
<dbReference type="AlphaFoldDB" id="A0A7Y4GSZ8"/>
<keyword evidence="2" id="KW-1185">Reference proteome</keyword>
<dbReference type="SMART" id="SM00855">
    <property type="entry name" value="PGAM"/>
    <property type="match status" value="1"/>
</dbReference>
<dbReference type="GO" id="GO:0005737">
    <property type="term" value="C:cytoplasm"/>
    <property type="evidence" value="ECO:0007669"/>
    <property type="project" value="TreeGrafter"/>
</dbReference>
<proteinExistence type="predicted"/>
<protein>
    <submittedName>
        <fullName evidence="1">Histidine phosphatase family protein</fullName>
    </submittedName>
</protein>
<accession>A0A7Y4GSZ8</accession>
<gene>
    <name evidence="1" type="ORF">HCN58_17870</name>
</gene>